<dbReference type="Proteomes" id="UP001596099">
    <property type="component" value="Unassembled WGS sequence"/>
</dbReference>
<feature type="domain" description="BioF2-like acetyltransferase" evidence="1">
    <location>
        <begin position="162"/>
        <end position="299"/>
    </location>
</feature>
<comment type="caution">
    <text evidence="2">The sequence shown here is derived from an EMBL/GenBank/DDBJ whole genome shotgun (WGS) entry which is preliminary data.</text>
</comment>
<dbReference type="PANTHER" id="PTHR36174">
    <property type="entry name" value="LIPID II:GLYCINE GLYCYLTRANSFERASE"/>
    <property type="match status" value="1"/>
</dbReference>
<dbReference type="RefSeq" id="WP_247418841.1">
    <property type="nucleotide sequence ID" value="NZ_JALLGW010000002.1"/>
</dbReference>
<dbReference type="PANTHER" id="PTHR36174:SF1">
    <property type="entry name" value="LIPID II:GLYCINE GLYCYLTRANSFERASE"/>
    <property type="match status" value="1"/>
</dbReference>
<dbReference type="EC" id="2.3.1.-" evidence="2"/>
<keyword evidence="2" id="KW-0808">Transferase</keyword>
<reference evidence="2 3" key="1">
    <citation type="journal article" date="2019" name="Int. J. Syst. Evol. Microbiol.">
        <title>The Global Catalogue of Microorganisms (GCM) 10K type strain sequencing project: providing services to taxonomists for standard genome sequencing and annotation.</title>
        <authorList>
            <consortium name="The Broad Institute Genomics Platform"/>
            <consortium name="The Broad Institute Genome Sequencing Center for Infectious Disease"/>
            <person name="Wu L."/>
            <person name="Ma J."/>
        </authorList>
    </citation>
    <scope>NUCLEOTIDE SEQUENCE [LARGE SCALE GENOMIC DNA]</scope>
    <source>
        <strain evidence="2 3">CGMCC 1.12543</strain>
    </source>
</reference>
<accession>A0ABD5RHT0</accession>
<gene>
    <name evidence="2" type="ORF">ACFPYI_02295</name>
</gene>
<evidence type="ECO:0000259" key="1">
    <source>
        <dbReference type="Pfam" id="PF13480"/>
    </source>
</evidence>
<dbReference type="InterPro" id="IPR016181">
    <property type="entry name" value="Acyl_CoA_acyltransferase"/>
</dbReference>
<evidence type="ECO:0000313" key="2">
    <source>
        <dbReference type="EMBL" id="MFC5970152.1"/>
    </source>
</evidence>
<keyword evidence="3" id="KW-1185">Reference proteome</keyword>
<sequence>MDVSTISVDEWEEEVPDGGVSVFHRPETLRVVDRHVDGDLRLFVGHKGDRLVGMLPVYRREHPVGSVAVSPPPGLGIPHQGPMLLPASPKQRKRERLNRTFTEAVVDGLDDDAPFSLLRVVCLPEHADPRPFRWHGFDVATQFTYRLDLDGVTTDEVRSGFSRSLRREIDDAAEKPITVQTEGVNGARCVYEDCVERYAEQGREYSLPWRFVRDLVVELRDRAQVYVARGPDDEYLGGIVALYGDDTAYFWQGGVRHTYDGATTNSLLHWEILQDLVDHDTVEQYDLFGANTARLCEYKSKFGGRLVPYYRVESSGPGMALAKSAYSLAGRLGSVTNGGSQGRASSESD</sequence>
<dbReference type="Gene3D" id="3.40.630.30">
    <property type="match status" value="1"/>
</dbReference>
<dbReference type="InterPro" id="IPR050644">
    <property type="entry name" value="PG_Glycine_Bridge_Synth"/>
</dbReference>
<dbReference type="SUPFAM" id="SSF55729">
    <property type="entry name" value="Acyl-CoA N-acyltransferases (Nat)"/>
    <property type="match status" value="1"/>
</dbReference>
<name>A0ABD5RHT0_9EURY</name>
<proteinExistence type="predicted"/>
<dbReference type="EMBL" id="JBHSQH010000001">
    <property type="protein sequence ID" value="MFC5970152.1"/>
    <property type="molecule type" value="Genomic_DNA"/>
</dbReference>
<dbReference type="Pfam" id="PF13480">
    <property type="entry name" value="Acetyltransf_6"/>
    <property type="match status" value="1"/>
</dbReference>
<dbReference type="AlphaFoldDB" id="A0ABD5RHT0"/>
<keyword evidence="2" id="KW-0012">Acyltransferase</keyword>
<evidence type="ECO:0000313" key="3">
    <source>
        <dbReference type="Proteomes" id="UP001596099"/>
    </source>
</evidence>
<dbReference type="InterPro" id="IPR038740">
    <property type="entry name" value="BioF2-like_GNAT_dom"/>
</dbReference>
<dbReference type="GO" id="GO:0016746">
    <property type="term" value="F:acyltransferase activity"/>
    <property type="evidence" value="ECO:0007669"/>
    <property type="project" value="UniProtKB-KW"/>
</dbReference>
<protein>
    <submittedName>
        <fullName evidence="2">GNAT family N-acetyltransferase</fullName>
        <ecNumber evidence="2">2.3.1.-</ecNumber>
    </submittedName>
</protein>
<organism evidence="2 3">
    <name type="scientific">Halomarina salina</name>
    <dbReference type="NCBI Taxonomy" id="1872699"/>
    <lineage>
        <taxon>Archaea</taxon>
        <taxon>Methanobacteriati</taxon>
        <taxon>Methanobacteriota</taxon>
        <taxon>Stenosarchaea group</taxon>
        <taxon>Halobacteria</taxon>
        <taxon>Halobacteriales</taxon>
        <taxon>Natronomonadaceae</taxon>
        <taxon>Halomarina</taxon>
    </lineage>
</organism>